<dbReference type="Proteomes" id="UP000033047">
    <property type="component" value="Unassembled WGS sequence"/>
</dbReference>
<evidence type="ECO:0008006" key="3">
    <source>
        <dbReference type="Google" id="ProtNLM"/>
    </source>
</evidence>
<dbReference type="AlphaFoldDB" id="A0A0F5J7E9"/>
<dbReference type="PATRIC" id="fig|927665.4.peg.3666"/>
<dbReference type="HOGENOM" id="CLU_032377_1_0_10"/>
<proteinExistence type="predicted"/>
<dbReference type="EMBL" id="AQHV01000015">
    <property type="protein sequence ID" value="KKB53337.1"/>
    <property type="molecule type" value="Genomic_DNA"/>
</dbReference>
<evidence type="ECO:0000313" key="2">
    <source>
        <dbReference type="Proteomes" id="UP000033047"/>
    </source>
</evidence>
<dbReference type="SUPFAM" id="SSF53756">
    <property type="entry name" value="UDP-Glycosyltransferase/glycogen phosphorylase"/>
    <property type="match status" value="1"/>
</dbReference>
<sequence>MKILIISSFFYPNNQIASFRIEAFAKYFQLAGHSVTVVTEGKVNETALWSGCEIHYITNPLTTLSFMNYYIKKDSRWSLSQILIALLVRITSDSRFIWRFKAYKKVISLYKTNSFNVVLTSFGPLAPHMIALRLRRNGYKFYWIADMRDEMSKNILISRYLTKRLIPYEYKIVNSSDLVVSVSEPLLKNFKRLCKYGHFLEIKNGYDYEEVYDVCFQPQFTMAFIGRFYWGINPNNWFKAFSELIHEGKLPTNCLIKIIGNNSELDIPQNIASNVFQLDSVIHSEAIRMSLDVDTLVVIHPTGRKGVYTGKLFDYLATNKPILALCDPEDVIAQLLNETKAGFTVDNADIDGIKKMILRCYSIWKNKEVLPRDWEKIKQYTRKNQCKILLEYLANNAGEDLNQLYTQKACYPSPYQRR</sequence>
<dbReference type="Gene3D" id="3.40.50.2000">
    <property type="entry name" value="Glycogen Phosphorylase B"/>
    <property type="match status" value="2"/>
</dbReference>
<dbReference type="STRING" id="927665.HMPREF1535_03565"/>
<dbReference type="RefSeq" id="WP_046146978.1">
    <property type="nucleotide sequence ID" value="NZ_KQ033913.1"/>
</dbReference>
<accession>A0A0F5J7E9</accession>
<comment type="caution">
    <text evidence="1">The sequence shown here is derived from an EMBL/GenBank/DDBJ whole genome shotgun (WGS) entry which is preliminary data.</text>
</comment>
<reference evidence="1 2" key="1">
    <citation type="submission" date="2013-04" db="EMBL/GenBank/DDBJ databases">
        <title>The Genome Sequence of Parabacteroides goldsteinii DSM 19448.</title>
        <authorList>
            <consortium name="The Broad Institute Genomics Platform"/>
            <person name="Earl A."/>
            <person name="Ward D."/>
            <person name="Feldgarden M."/>
            <person name="Gevers D."/>
            <person name="Martens E."/>
            <person name="Sakamoto M."/>
            <person name="Benno Y."/>
            <person name="Song Y."/>
            <person name="Liu C."/>
            <person name="Lee J."/>
            <person name="Bolanos M."/>
            <person name="Vaisanen M.L."/>
            <person name="Finegold S.M."/>
            <person name="Walker B."/>
            <person name="Young S."/>
            <person name="Zeng Q."/>
            <person name="Gargeya S."/>
            <person name="Fitzgerald M."/>
            <person name="Haas B."/>
            <person name="Abouelleil A."/>
            <person name="Allen A.W."/>
            <person name="Alvarado L."/>
            <person name="Arachchi H.M."/>
            <person name="Berlin A.M."/>
            <person name="Chapman S.B."/>
            <person name="Gainer-Dewar J."/>
            <person name="Goldberg J."/>
            <person name="Griggs A."/>
            <person name="Gujja S."/>
            <person name="Hansen M."/>
            <person name="Howarth C."/>
            <person name="Imamovic A."/>
            <person name="Ireland A."/>
            <person name="Larimer J."/>
            <person name="McCowan C."/>
            <person name="Murphy C."/>
            <person name="Pearson M."/>
            <person name="Poon T.W."/>
            <person name="Priest M."/>
            <person name="Roberts A."/>
            <person name="Saif S."/>
            <person name="Shea T."/>
            <person name="Sisk P."/>
            <person name="Sykes S."/>
            <person name="Wortman J."/>
            <person name="Nusbaum C."/>
            <person name="Birren B."/>
        </authorList>
    </citation>
    <scope>NUCLEOTIDE SEQUENCE [LARGE SCALE GENOMIC DNA]</scope>
    <source>
        <strain evidence="1 2">DSM 19448</strain>
    </source>
</reference>
<protein>
    <recommendedName>
        <fullName evidence="3">Glycosyltransferase subfamily 4-like N-terminal domain-containing protein</fullName>
    </recommendedName>
</protein>
<gene>
    <name evidence="1" type="ORF">HMPREF1535_03565</name>
</gene>
<name>A0A0F5J7E9_9BACT</name>
<evidence type="ECO:0000313" key="1">
    <source>
        <dbReference type="EMBL" id="KKB53337.1"/>
    </source>
</evidence>
<organism evidence="1 2">
    <name type="scientific">Parabacteroides goldsteinii DSM 19448 = WAL 12034</name>
    <dbReference type="NCBI Taxonomy" id="927665"/>
    <lineage>
        <taxon>Bacteria</taxon>
        <taxon>Pseudomonadati</taxon>
        <taxon>Bacteroidota</taxon>
        <taxon>Bacteroidia</taxon>
        <taxon>Bacteroidales</taxon>
        <taxon>Tannerellaceae</taxon>
        <taxon>Parabacteroides</taxon>
    </lineage>
</organism>